<proteinExistence type="predicted"/>
<organism evidence="1 2">
    <name type="scientific">Habropoda laboriosa</name>
    <dbReference type="NCBI Taxonomy" id="597456"/>
    <lineage>
        <taxon>Eukaryota</taxon>
        <taxon>Metazoa</taxon>
        <taxon>Ecdysozoa</taxon>
        <taxon>Arthropoda</taxon>
        <taxon>Hexapoda</taxon>
        <taxon>Insecta</taxon>
        <taxon>Pterygota</taxon>
        <taxon>Neoptera</taxon>
        <taxon>Endopterygota</taxon>
        <taxon>Hymenoptera</taxon>
        <taxon>Apocrita</taxon>
        <taxon>Aculeata</taxon>
        <taxon>Apoidea</taxon>
        <taxon>Anthophila</taxon>
        <taxon>Apidae</taxon>
        <taxon>Habropoda</taxon>
    </lineage>
</organism>
<reference evidence="1 2" key="1">
    <citation type="submission" date="2015-07" db="EMBL/GenBank/DDBJ databases">
        <title>The genome of Habropoda laboriosa.</title>
        <authorList>
            <person name="Pan H."/>
            <person name="Kapheim K."/>
        </authorList>
    </citation>
    <scope>NUCLEOTIDE SEQUENCE [LARGE SCALE GENOMIC DNA]</scope>
    <source>
        <strain evidence="1">0110345459</strain>
    </source>
</reference>
<name>A0A0L7RD88_9HYME</name>
<dbReference type="Proteomes" id="UP000053825">
    <property type="component" value="Unassembled WGS sequence"/>
</dbReference>
<evidence type="ECO:0000313" key="1">
    <source>
        <dbReference type="EMBL" id="KOC68716.1"/>
    </source>
</evidence>
<accession>A0A0L7RD88</accession>
<sequence>MVVSVCVYGSVSKYGCSWSSGDDWCTGFHYSSVGHGCSDVGRSGDQRALDGYFVGVGVAGGDWDGVRYGEWSSGDHRSRMDGGRSSQETWCRFRCRGSQRTGEESEQSDEFVHGYKCGCCRYWT</sequence>
<protein>
    <submittedName>
        <fullName evidence="1">Uncharacterized protein</fullName>
    </submittedName>
</protein>
<gene>
    <name evidence="1" type="ORF">WH47_06508</name>
</gene>
<dbReference type="AlphaFoldDB" id="A0A0L7RD88"/>
<dbReference type="EMBL" id="KQ414615">
    <property type="protein sequence ID" value="KOC68716.1"/>
    <property type="molecule type" value="Genomic_DNA"/>
</dbReference>
<keyword evidence="2" id="KW-1185">Reference proteome</keyword>
<evidence type="ECO:0000313" key="2">
    <source>
        <dbReference type="Proteomes" id="UP000053825"/>
    </source>
</evidence>